<evidence type="ECO:0000313" key="2">
    <source>
        <dbReference type="Proteomes" id="UP000654075"/>
    </source>
</evidence>
<keyword evidence="2" id="KW-1185">Reference proteome</keyword>
<gene>
    <name evidence="1" type="ORF">PGLA1383_LOCUS26356</name>
</gene>
<proteinExistence type="predicted"/>
<name>A0A813FDK4_POLGL</name>
<feature type="non-terminal residue" evidence="1">
    <location>
        <position position="1"/>
    </location>
</feature>
<reference evidence="1" key="1">
    <citation type="submission" date="2021-02" db="EMBL/GenBank/DDBJ databases">
        <authorList>
            <person name="Dougan E. K."/>
            <person name="Rhodes N."/>
            <person name="Thang M."/>
            <person name="Chan C."/>
        </authorList>
    </citation>
    <scope>NUCLEOTIDE SEQUENCE</scope>
</reference>
<dbReference type="AlphaFoldDB" id="A0A813FDK4"/>
<dbReference type="EMBL" id="CAJNNV010023094">
    <property type="protein sequence ID" value="CAE8608496.1"/>
    <property type="molecule type" value="Genomic_DNA"/>
</dbReference>
<protein>
    <submittedName>
        <fullName evidence="1">Uncharacterized protein</fullName>
    </submittedName>
</protein>
<sequence>ATFTVEEYVLPRFEVNLTAHQTYLMTNGGYSSHSAVSSSNIGAPSPSPSGSAMTTVTGEISADFTFGEKVVGSVVLSVWAPLMSWEQSSESTDGSVQHRSVASQGGLELTLDGPVKFDILILACSKSQFAVICLWS</sequence>
<accession>A0A813FDK4</accession>
<comment type="caution">
    <text evidence="1">The sequence shown here is derived from an EMBL/GenBank/DDBJ whole genome shotgun (WGS) entry which is preliminary data.</text>
</comment>
<organism evidence="1 2">
    <name type="scientific">Polarella glacialis</name>
    <name type="common">Dinoflagellate</name>
    <dbReference type="NCBI Taxonomy" id="89957"/>
    <lineage>
        <taxon>Eukaryota</taxon>
        <taxon>Sar</taxon>
        <taxon>Alveolata</taxon>
        <taxon>Dinophyceae</taxon>
        <taxon>Suessiales</taxon>
        <taxon>Suessiaceae</taxon>
        <taxon>Polarella</taxon>
    </lineage>
</organism>
<dbReference type="Gene3D" id="2.60.40.1940">
    <property type="match status" value="1"/>
</dbReference>
<evidence type="ECO:0000313" key="1">
    <source>
        <dbReference type="EMBL" id="CAE8608496.1"/>
    </source>
</evidence>
<dbReference type="Proteomes" id="UP000654075">
    <property type="component" value="Unassembled WGS sequence"/>
</dbReference>